<sequence length="75" mass="7270">MGISDGGDVSLSATGGLGADSLQSLTSDGATLAVQQVMLGGQSDDDSLDTDQEDADTGLSAGELRGLVLSGAGLQ</sequence>
<evidence type="ECO:0000313" key="2">
    <source>
        <dbReference type="EMBL" id="KAG8545625.1"/>
    </source>
</evidence>
<organism evidence="2 3">
    <name type="scientific">Engystomops pustulosus</name>
    <name type="common">Tungara frog</name>
    <name type="synonym">Physalaemus pustulosus</name>
    <dbReference type="NCBI Taxonomy" id="76066"/>
    <lineage>
        <taxon>Eukaryota</taxon>
        <taxon>Metazoa</taxon>
        <taxon>Chordata</taxon>
        <taxon>Craniata</taxon>
        <taxon>Vertebrata</taxon>
        <taxon>Euteleostomi</taxon>
        <taxon>Amphibia</taxon>
        <taxon>Batrachia</taxon>
        <taxon>Anura</taxon>
        <taxon>Neobatrachia</taxon>
        <taxon>Hyloidea</taxon>
        <taxon>Leptodactylidae</taxon>
        <taxon>Leiuperinae</taxon>
        <taxon>Engystomops</taxon>
    </lineage>
</organism>
<accession>A0AAV6ZED7</accession>
<keyword evidence="3" id="KW-1185">Reference proteome</keyword>
<dbReference type="EMBL" id="WNYA01001516">
    <property type="protein sequence ID" value="KAG8545625.1"/>
    <property type="molecule type" value="Genomic_DNA"/>
</dbReference>
<name>A0AAV6ZED7_ENGPU</name>
<feature type="region of interest" description="Disordered" evidence="1">
    <location>
        <begin position="1"/>
        <end position="20"/>
    </location>
</feature>
<dbReference type="AlphaFoldDB" id="A0AAV6ZED7"/>
<comment type="caution">
    <text evidence="2">The sequence shown here is derived from an EMBL/GenBank/DDBJ whole genome shotgun (WGS) entry which is preliminary data.</text>
</comment>
<gene>
    <name evidence="2" type="ORF">GDO81_020585</name>
</gene>
<feature type="region of interest" description="Disordered" evidence="1">
    <location>
        <begin position="41"/>
        <end position="62"/>
    </location>
</feature>
<evidence type="ECO:0000313" key="3">
    <source>
        <dbReference type="Proteomes" id="UP000824782"/>
    </source>
</evidence>
<proteinExistence type="predicted"/>
<evidence type="ECO:0000256" key="1">
    <source>
        <dbReference type="SAM" id="MobiDB-lite"/>
    </source>
</evidence>
<reference evidence="2" key="1">
    <citation type="thesis" date="2020" institute="ProQuest LLC" country="789 East Eisenhower Parkway, Ann Arbor, MI, USA">
        <title>Comparative Genomics and Chromosome Evolution.</title>
        <authorList>
            <person name="Mudd A.B."/>
        </authorList>
    </citation>
    <scope>NUCLEOTIDE SEQUENCE</scope>
    <source>
        <strain evidence="2">237g6f4</strain>
        <tissue evidence="2">Blood</tissue>
    </source>
</reference>
<feature type="compositionally biased region" description="Acidic residues" evidence="1">
    <location>
        <begin position="43"/>
        <end position="56"/>
    </location>
</feature>
<protein>
    <submittedName>
        <fullName evidence="2">Uncharacterized protein</fullName>
    </submittedName>
</protein>
<dbReference type="Proteomes" id="UP000824782">
    <property type="component" value="Unassembled WGS sequence"/>
</dbReference>